<dbReference type="Proteomes" id="UP000282269">
    <property type="component" value="Chromosome"/>
</dbReference>
<dbReference type="Proteomes" id="UP000273443">
    <property type="component" value="Chromosome"/>
</dbReference>
<dbReference type="RefSeq" id="WP_009993154.1">
    <property type="nucleotide sequence ID" value="NZ_CP011055.2"/>
</dbReference>
<evidence type="ECO:0000313" key="31">
    <source>
        <dbReference type="Proteomes" id="UP000278715"/>
    </source>
</evidence>
<protein>
    <submittedName>
        <fullName evidence="12">Inorganic phosphate transporter</fullName>
    </submittedName>
    <submittedName>
        <fullName evidence="21">Phosphate permease</fullName>
    </submittedName>
</protein>
<name>A0A0E3KB42_SACSO</name>
<dbReference type="PATRIC" id="fig|2287.6.peg.262"/>
<dbReference type="EMBL" id="CP011056">
    <property type="protein sequence ID" value="AKA75392.1"/>
    <property type="molecule type" value="Genomic_DNA"/>
</dbReference>
<evidence type="ECO:0000313" key="32">
    <source>
        <dbReference type="Proteomes" id="UP000282269"/>
    </source>
</evidence>
<evidence type="ECO:0000313" key="16">
    <source>
        <dbReference type="EMBL" id="AZF75064.1"/>
    </source>
</evidence>
<feature type="transmembrane region" description="Helical" evidence="9">
    <location>
        <begin position="115"/>
        <end position="133"/>
    </location>
</feature>
<dbReference type="PANTHER" id="PTHR11101:SF80">
    <property type="entry name" value="PHOSPHATE TRANSPORTER"/>
    <property type="match status" value="1"/>
</dbReference>
<reference evidence="20 33" key="6">
    <citation type="journal article" date="2020" name="Nat. Commun.">
        <title>The structures of two archaeal type IV pili illuminate evolutionary relationships.</title>
        <authorList>
            <person name="Wang F."/>
            <person name="Baquero D.P."/>
            <person name="Su Z."/>
            <person name="Beltran L.C."/>
            <person name="Prangishvili D."/>
            <person name="Krupovic M."/>
            <person name="Egelman E.H."/>
        </authorList>
    </citation>
    <scope>NUCLEOTIDE SEQUENCE [LARGE SCALE GENOMIC DNA]</scope>
    <source>
        <strain evidence="20 33">POZ149</strain>
    </source>
</reference>
<reference evidence="21" key="2">
    <citation type="submission" date="2016-04" db="EMBL/GenBank/DDBJ databases">
        <authorList>
            <person name="Evans L.H."/>
            <person name="Alamgir A."/>
            <person name="Owens N."/>
            <person name="Weber N.D."/>
            <person name="Virtaneva K."/>
            <person name="Barbian K."/>
            <person name="Babar A."/>
            <person name="Rosenke K."/>
        </authorList>
    </citation>
    <scope>NUCLEOTIDE SEQUENCE</scope>
    <source>
        <strain evidence="21">P1</strain>
    </source>
</reference>
<dbReference type="Proteomes" id="UP000267993">
    <property type="component" value="Chromosome"/>
</dbReference>
<dbReference type="EMBL" id="CP033240">
    <property type="protein sequence ID" value="AZF80280.1"/>
    <property type="molecule type" value="Genomic_DNA"/>
</dbReference>
<keyword evidence="4" id="KW-0813">Transport</keyword>
<evidence type="ECO:0000256" key="1">
    <source>
        <dbReference type="ARBA" id="ARBA00001981"/>
    </source>
</evidence>
<dbReference type="EMBL" id="CP033236">
    <property type="protein sequence ID" value="AZF69825.1"/>
    <property type="molecule type" value="Genomic_DNA"/>
</dbReference>
<evidence type="ECO:0000313" key="19">
    <source>
        <dbReference type="EMBL" id="AZF82888.1"/>
    </source>
</evidence>
<comment type="similarity">
    <text evidence="3">Belongs to the inorganic phosphate transporter (PiT) (TC 2.A.20) family.</text>
</comment>
<evidence type="ECO:0000313" key="17">
    <source>
        <dbReference type="EMBL" id="AZF77672.1"/>
    </source>
</evidence>
<evidence type="ECO:0000256" key="6">
    <source>
        <dbReference type="ARBA" id="ARBA00022692"/>
    </source>
</evidence>
<dbReference type="EMBL" id="CP033238">
    <property type="protein sequence ID" value="AZF75064.1"/>
    <property type="molecule type" value="Genomic_DNA"/>
</dbReference>
<evidence type="ECO:0000256" key="9">
    <source>
        <dbReference type="SAM" id="Phobius"/>
    </source>
</evidence>
<evidence type="ECO:0000313" key="18">
    <source>
        <dbReference type="EMBL" id="AZF80280.1"/>
    </source>
</evidence>
<evidence type="ECO:0000313" key="33">
    <source>
        <dbReference type="Proteomes" id="UP000594632"/>
    </source>
</evidence>
<dbReference type="EMBL" id="CP011057">
    <property type="protein sequence ID" value="AKA78083.1"/>
    <property type="molecule type" value="Genomic_DNA"/>
</dbReference>
<feature type="transmembrane region" description="Helical" evidence="9">
    <location>
        <begin position="12"/>
        <end position="29"/>
    </location>
</feature>
<evidence type="ECO:0000313" key="15">
    <source>
        <dbReference type="EMBL" id="AZF72445.1"/>
    </source>
</evidence>
<dbReference type="EMBL" id="CP033239">
    <property type="protein sequence ID" value="AZF77672.1"/>
    <property type="molecule type" value="Genomic_DNA"/>
</dbReference>
<feature type="transmembrane region" description="Helical" evidence="9">
    <location>
        <begin position="307"/>
        <end position="326"/>
    </location>
</feature>
<evidence type="ECO:0000256" key="2">
    <source>
        <dbReference type="ARBA" id="ARBA00004141"/>
    </source>
</evidence>
<evidence type="ECO:0000313" key="12">
    <source>
        <dbReference type="EMBL" id="AKA78083.1"/>
    </source>
</evidence>
<dbReference type="Proteomes" id="UP000076770">
    <property type="component" value="Chromosome i"/>
</dbReference>
<reference evidence="26 27" key="4">
    <citation type="journal article" date="2018" name="Proc. Natl. Acad. Sci. U.S.A.">
        <title>Nonmutational mechanism of inheritance in the Archaeon Sulfolobus solfataricus.</title>
        <authorList>
            <person name="Payne S."/>
            <person name="McCarthy S."/>
            <person name="Johnson T."/>
            <person name="North E."/>
            <person name="Blum P."/>
        </authorList>
    </citation>
    <scope>NUCLEOTIDE SEQUENCE [LARGE SCALE GENOMIC DNA]</scope>
    <source>
        <strain evidence="14 26">SARC-H</strain>
        <strain evidence="15 30">SARC-I</strain>
        <strain evidence="17 31">SARC-N</strain>
        <strain evidence="18 32">SARC-O</strain>
        <strain evidence="19 27">SUL120</strain>
        <strain evidence="13 28">SULG</strain>
        <strain evidence="16 29">SULM</strain>
    </source>
</reference>
<sequence length="328" mass="35410">MAITIIISTQTVIEYILFIVGLVSCYVIGANNNATSLGILFATNAVKKRYAYILNMISIFVGVVLGSLTMLHSVYGVVYGNSLYVIIAILTSLSSSIITFYYLNKSGIPSSLSQTFYPSIAILTLISHGFVKLDWVKLWVIVSSWIISPIIAIGFSLLFYLMLNKVVSGEIRIIKQIAIYRNLILFSSAFTSFIVGANAIGIIVSASLVTAPAYFVIPLYGLAAALGVLTSQRIAIRVGFRITKLGYLGASSALIGSNVINEIFTILGIPLSITQTIVGGIIGLSFRSFTSDVKKQVMQIFRSWSTSPIFAIVLSLAIFGVIKSILGL</sequence>
<dbReference type="EMBL" id="CP011055">
    <property type="protein sequence ID" value="AKA72692.1"/>
    <property type="molecule type" value="Genomic_DNA"/>
</dbReference>
<evidence type="ECO:0000313" key="30">
    <source>
        <dbReference type="Proteomes" id="UP000275843"/>
    </source>
</evidence>
<evidence type="ECO:0000313" key="11">
    <source>
        <dbReference type="EMBL" id="AKA75392.1"/>
    </source>
</evidence>
<evidence type="ECO:0000313" key="26">
    <source>
        <dbReference type="Proteomes" id="UP000267993"/>
    </source>
</evidence>
<keyword evidence="8 9" id="KW-0472">Membrane</keyword>
<keyword evidence="7 9" id="KW-1133">Transmembrane helix</keyword>
<evidence type="ECO:0000313" key="10">
    <source>
        <dbReference type="EMBL" id="AKA72692.1"/>
    </source>
</evidence>
<dbReference type="EMBL" id="CP050869">
    <property type="protein sequence ID" value="QPG49704.1"/>
    <property type="molecule type" value="Genomic_DNA"/>
</dbReference>
<reference evidence="25" key="3">
    <citation type="submission" date="2016-04" db="EMBL/GenBank/DDBJ databases">
        <authorList>
            <person name="Shah S.A."/>
            <person name="Garrett R.A."/>
        </authorList>
    </citation>
    <scope>NUCLEOTIDE SEQUENCE [LARGE SCALE GENOMIC DNA]</scope>
    <source>
        <strain evidence="25">ATCC 35091 / DSM 1616 / JCM 8930 / NBRC 15331 / P1</strain>
    </source>
</reference>
<evidence type="ECO:0000313" key="23">
    <source>
        <dbReference type="Proteomes" id="UP000033085"/>
    </source>
</evidence>
<evidence type="ECO:0000313" key="25">
    <source>
        <dbReference type="Proteomes" id="UP000076770"/>
    </source>
</evidence>
<dbReference type="AlphaFoldDB" id="A0A0E3KB42"/>
<evidence type="ECO:0000313" key="13">
    <source>
        <dbReference type="EMBL" id="AZF67205.1"/>
    </source>
</evidence>
<feature type="transmembrane region" description="Helical" evidence="9">
    <location>
        <begin position="266"/>
        <end position="286"/>
    </location>
</feature>
<evidence type="ECO:0000313" key="29">
    <source>
        <dbReference type="Proteomes" id="UP000273443"/>
    </source>
</evidence>
<dbReference type="EMBL" id="CP033241">
    <property type="protein sequence ID" value="AZF82888.1"/>
    <property type="molecule type" value="Genomic_DNA"/>
</dbReference>
<dbReference type="GO" id="GO:0005315">
    <property type="term" value="F:phosphate transmembrane transporter activity"/>
    <property type="evidence" value="ECO:0007669"/>
    <property type="project" value="InterPro"/>
</dbReference>
<dbReference type="Proteomes" id="UP000033106">
    <property type="component" value="Chromosome"/>
</dbReference>
<dbReference type="KEGG" id="ssol:SULB_0255"/>
<dbReference type="KEGG" id="ssof:SULC_0254"/>
<gene>
    <name evidence="20" type="ORF">HFC64_07620</name>
    <name evidence="21" type="ORF">SSOP1_2582</name>
    <name evidence="12" type="ORF">SULA_0254</name>
    <name evidence="10" type="ORF">SULB_0255</name>
    <name evidence="11" type="ORF">SULC_0254</name>
    <name evidence="13" type="ORF">SULG_01290</name>
    <name evidence="14" type="ORF">SULH_01290</name>
    <name evidence="15" type="ORF">SULI_01290</name>
    <name evidence="16" type="ORF">SULM_01290</name>
    <name evidence="17" type="ORF">SULN_01290</name>
    <name evidence="18" type="ORF">SULO_01300</name>
    <name evidence="19" type="ORF">SULZ_01310</name>
</gene>
<proteinExistence type="inferred from homology"/>
<evidence type="ECO:0000313" key="21">
    <source>
        <dbReference type="EMBL" id="SAI86136.1"/>
    </source>
</evidence>
<dbReference type="Pfam" id="PF01384">
    <property type="entry name" value="PHO4"/>
    <property type="match status" value="2"/>
</dbReference>
<accession>A0A0E3KB42</accession>
<dbReference type="KEGG" id="ssoa:SULA_0254"/>
<feature type="transmembrane region" description="Helical" evidence="9">
    <location>
        <begin position="242"/>
        <end position="260"/>
    </location>
</feature>
<keyword evidence="6 9" id="KW-0812">Transmembrane</keyword>
<dbReference type="GO" id="GO:0016020">
    <property type="term" value="C:membrane"/>
    <property type="evidence" value="ECO:0007669"/>
    <property type="project" value="UniProtKB-SubCell"/>
</dbReference>
<evidence type="ECO:0000313" key="28">
    <source>
        <dbReference type="Proteomes" id="UP000273194"/>
    </source>
</evidence>
<evidence type="ECO:0000313" key="22">
    <source>
        <dbReference type="Proteomes" id="UP000033057"/>
    </source>
</evidence>
<dbReference type="EMBL" id="CP033237">
    <property type="protein sequence ID" value="AZF72445.1"/>
    <property type="molecule type" value="Genomic_DNA"/>
</dbReference>
<dbReference type="Proteomes" id="UP000033085">
    <property type="component" value="Chromosome"/>
</dbReference>
<keyword evidence="5" id="KW-0592">Phosphate transport</keyword>
<evidence type="ECO:0000256" key="3">
    <source>
        <dbReference type="ARBA" id="ARBA00009916"/>
    </source>
</evidence>
<evidence type="ECO:0000256" key="5">
    <source>
        <dbReference type="ARBA" id="ARBA00022592"/>
    </source>
</evidence>
<dbReference type="PANTHER" id="PTHR11101">
    <property type="entry name" value="PHOSPHATE TRANSPORTER"/>
    <property type="match status" value="1"/>
</dbReference>
<feature type="transmembrane region" description="Helical" evidence="9">
    <location>
        <begin position="139"/>
        <end position="163"/>
    </location>
</feature>
<feature type="transmembrane region" description="Helical" evidence="9">
    <location>
        <begin position="83"/>
        <end position="103"/>
    </location>
</feature>
<evidence type="ECO:0000313" key="27">
    <source>
        <dbReference type="Proteomes" id="UP000269431"/>
    </source>
</evidence>
<evidence type="ECO:0000256" key="4">
    <source>
        <dbReference type="ARBA" id="ARBA00022448"/>
    </source>
</evidence>
<evidence type="ECO:0000313" key="20">
    <source>
        <dbReference type="EMBL" id="QPG49704.1"/>
    </source>
</evidence>
<organism evidence="12 24">
    <name type="scientific">Saccharolobus solfataricus</name>
    <name type="common">Sulfolobus solfataricus</name>
    <dbReference type="NCBI Taxonomy" id="2287"/>
    <lineage>
        <taxon>Archaea</taxon>
        <taxon>Thermoproteota</taxon>
        <taxon>Thermoprotei</taxon>
        <taxon>Sulfolobales</taxon>
        <taxon>Sulfolobaceae</taxon>
        <taxon>Saccharolobus</taxon>
    </lineage>
</organism>
<dbReference type="Proteomes" id="UP000273194">
    <property type="component" value="Chromosome"/>
</dbReference>
<evidence type="ECO:0000256" key="8">
    <source>
        <dbReference type="ARBA" id="ARBA00023136"/>
    </source>
</evidence>
<dbReference type="Proteomes" id="UP000278715">
    <property type="component" value="Chromosome"/>
</dbReference>
<dbReference type="EMBL" id="LT549890">
    <property type="protein sequence ID" value="SAI86136.1"/>
    <property type="molecule type" value="Genomic_DNA"/>
</dbReference>
<dbReference type="Proteomes" id="UP000275843">
    <property type="component" value="Chromosome"/>
</dbReference>
<dbReference type="Proteomes" id="UP000033057">
    <property type="component" value="Chromosome"/>
</dbReference>
<dbReference type="InterPro" id="IPR001204">
    <property type="entry name" value="Phos_transporter"/>
</dbReference>
<dbReference type="OrthoDB" id="101311at2157"/>
<dbReference type="Proteomes" id="UP000269431">
    <property type="component" value="Chromosome"/>
</dbReference>
<comment type="subcellular location">
    <subcellularLocation>
        <location evidence="2">Membrane</location>
        <topology evidence="2">Multi-pass membrane protein</topology>
    </subcellularLocation>
</comment>
<dbReference type="Proteomes" id="UP000594632">
    <property type="component" value="Chromosome"/>
</dbReference>
<evidence type="ECO:0000313" key="24">
    <source>
        <dbReference type="Proteomes" id="UP000033106"/>
    </source>
</evidence>
<dbReference type="GeneID" id="44128178"/>
<evidence type="ECO:0000313" key="14">
    <source>
        <dbReference type="EMBL" id="AZF69825.1"/>
    </source>
</evidence>
<reference evidence="12" key="5">
    <citation type="submission" date="2018-10" db="EMBL/GenBank/DDBJ databases">
        <authorList>
            <person name="McCarthy S."/>
            <person name="Gradnigo J."/>
            <person name="Johnson T."/>
            <person name="Payne S."/>
            <person name="Lipzen A."/>
            <person name="Schackwitz W."/>
            <person name="Martin J."/>
            <person name="Moriyama E."/>
            <person name="Blum P."/>
        </authorList>
    </citation>
    <scope>NUCLEOTIDE SEQUENCE</scope>
    <source>
        <strain evidence="10">SARC-B</strain>
        <strain evidence="11">SARC-C</strain>
        <strain evidence="12">SULA</strain>
    </source>
</reference>
<feature type="transmembrane region" description="Helical" evidence="9">
    <location>
        <begin position="211"/>
        <end position="230"/>
    </location>
</feature>
<feature type="transmembrane region" description="Helical" evidence="9">
    <location>
        <begin position="50"/>
        <end position="71"/>
    </location>
</feature>
<evidence type="ECO:0000256" key="7">
    <source>
        <dbReference type="ARBA" id="ARBA00022989"/>
    </source>
</evidence>
<dbReference type="GO" id="GO:0035435">
    <property type="term" value="P:phosphate ion transmembrane transport"/>
    <property type="evidence" value="ECO:0007669"/>
    <property type="project" value="TreeGrafter"/>
</dbReference>
<dbReference type="EMBL" id="CP033235">
    <property type="protein sequence ID" value="AZF67205.1"/>
    <property type="molecule type" value="Genomic_DNA"/>
</dbReference>
<reference evidence="22 23" key="1">
    <citation type="journal article" date="2015" name="Genome Announc.">
        <title>Complete Genome Sequence of Sulfolobus solfataricus Strain 98/2 and Evolved Derivatives.</title>
        <authorList>
            <person name="McCarthy S."/>
            <person name="Gradnigo J."/>
            <person name="Johnson T."/>
            <person name="Payne S."/>
            <person name="Lipzen A."/>
            <person name="Martin J."/>
            <person name="Schackwitz W."/>
            <person name="Moriyama E."/>
            <person name="Blum P."/>
        </authorList>
    </citation>
    <scope>NUCLEOTIDE SEQUENCE [LARGE SCALE GENOMIC DNA]</scope>
    <source>
        <strain evidence="22">98/2 SULC</strain>
        <strain evidence="10">SARC-B</strain>
        <strain evidence="11">SARC-C</strain>
        <strain evidence="12 24">SULA</strain>
        <strain evidence="23">SULB</strain>
    </source>
</reference>
<feature type="transmembrane region" description="Helical" evidence="9">
    <location>
        <begin position="183"/>
        <end position="205"/>
    </location>
</feature>
<comment type="function">
    <text evidence="1">Potential transporter for phosphate.</text>
</comment>